<evidence type="ECO:0000313" key="1">
    <source>
        <dbReference type="Proteomes" id="UP000887579"/>
    </source>
</evidence>
<organism evidence="1 2">
    <name type="scientific">Panagrolaimus sp. ES5</name>
    <dbReference type="NCBI Taxonomy" id="591445"/>
    <lineage>
        <taxon>Eukaryota</taxon>
        <taxon>Metazoa</taxon>
        <taxon>Ecdysozoa</taxon>
        <taxon>Nematoda</taxon>
        <taxon>Chromadorea</taxon>
        <taxon>Rhabditida</taxon>
        <taxon>Tylenchina</taxon>
        <taxon>Panagrolaimomorpha</taxon>
        <taxon>Panagrolaimoidea</taxon>
        <taxon>Panagrolaimidae</taxon>
        <taxon>Panagrolaimus</taxon>
    </lineage>
</organism>
<evidence type="ECO:0000313" key="2">
    <source>
        <dbReference type="WBParaSite" id="ES5_v2.g30516.t1"/>
    </source>
</evidence>
<proteinExistence type="predicted"/>
<reference evidence="2" key="1">
    <citation type="submission" date="2022-11" db="UniProtKB">
        <authorList>
            <consortium name="WormBaseParasite"/>
        </authorList>
    </citation>
    <scope>IDENTIFICATION</scope>
</reference>
<name>A0AC34GLQ5_9BILA</name>
<dbReference type="WBParaSite" id="ES5_v2.g30516.t1">
    <property type="protein sequence ID" value="ES5_v2.g30516.t1"/>
    <property type="gene ID" value="ES5_v2.g30516"/>
</dbReference>
<accession>A0AC34GLQ5</accession>
<sequence>MICNALKIDANITPNRGQWEFAVKYLKRLECFPIYGDRRDSTVILNSLTNSSGNDTTMEYHGKQVSIVHYLEQRYKVQIRFSHWPLAIGAKKIKGNPVYIPLELLHVADYQ</sequence>
<dbReference type="Proteomes" id="UP000887579">
    <property type="component" value="Unplaced"/>
</dbReference>
<protein>
    <submittedName>
        <fullName evidence="2">PAZ domain-containing protein</fullName>
    </submittedName>
</protein>